<dbReference type="OrthoDB" id="739241at2759"/>
<dbReference type="FunFam" id="1.25.40.10:FF:000394">
    <property type="entry name" value="Pentatricopeptide repeat-containing protein, mitochondrial"/>
    <property type="match status" value="1"/>
</dbReference>
<sequence>MWALRRASLPLRNRGFNVRASCIKSVSGTWVEDDSRTLDSSRMAYGHFLLPNMFYHSGYASLKFTVSRRELSSQADASSTKDQDDLEDGFSELETPAAESEYGKDEFNDIKDGEEPREELEFSDTEVEPSEKKGRRRAQSEIFKLIDNSPTTSVQVLMDKWVEEGKELSRQDISLAMVNLRRRKLYFKAFQLSEWVVSKSQLEVTEKDHATRVDLIAKLRGLHEAEMYIERIPESFKGETVYQTLLASCVAQNNLKKAEETFNKMKDLKFPLTSYVWNQLLLLYKRHDKKKIADVLLMMENENVKPSPFTYKILIDAKGQSKDIDGMDLIVEKMKAQGIEPDIRTKAVLVGHYKTAGLEKKAEDMLKEMEGENLKENSWLGRYLLPLYANLGKADEVGRIWEVCQASPRIEDCLAAIEAFGKLKKIDEAEAVFEMISKRWKLSSKNYSVMLKVYANNKMLAKGKDLIKRMAESGCQIGPLTLDDLVKLHIQAGEVEKADTILQKAIMQNQLKPLIISYIAIMEQYAKRGDVHNSEKILHKMKQAGYTIRLRQYQILLQAYINAKLPAYRIRDSMKADNVLPNRDFANLLAQVDGFRKNPASDLLD</sequence>
<dbReference type="Gene3D" id="1.25.40.10">
    <property type="entry name" value="Tetratricopeptide repeat domain"/>
    <property type="match status" value="3"/>
</dbReference>
<feature type="domain" description="PROP1-like PPR" evidence="8">
    <location>
        <begin position="237"/>
        <end position="400"/>
    </location>
</feature>
<dbReference type="GO" id="GO:0005739">
    <property type="term" value="C:mitochondrion"/>
    <property type="evidence" value="ECO:0007669"/>
    <property type="project" value="UniProtKB-SubCell"/>
</dbReference>
<evidence type="ECO:0000256" key="3">
    <source>
        <dbReference type="ARBA" id="ARBA00022737"/>
    </source>
</evidence>
<feature type="repeat" description="PPR" evidence="6">
    <location>
        <begin position="307"/>
        <end position="341"/>
    </location>
</feature>
<dbReference type="PANTHER" id="PTHR45717">
    <property type="entry name" value="OS12G0527900 PROTEIN"/>
    <property type="match status" value="1"/>
</dbReference>
<comment type="subcellular location">
    <subcellularLocation>
        <location evidence="1">Mitochondrion</location>
    </subcellularLocation>
</comment>
<dbReference type="EMBL" id="SDMP01000006">
    <property type="protein sequence ID" value="RYR51966.1"/>
    <property type="molecule type" value="Genomic_DNA"/>
</dbReference>
<dbReference type="GO" id="GO:0003729">
    <property type="term" value="F:mRNA binding"/>
    <property type="evidence" value="ECO:0007669"/>
    <property type="project" value="UniProtKB-ARBA"/>
</dbReference>
<evidence type="ECO:0000256" key="5">
    <source>
        <dbReference type="ARBA" id="ARBA00023128"/>
    </source>
</evidence>
<dbReference type="STRING" id="3818.A0A445CM17"/>
<comment type="similarity">
    <text evidence="2">Belongs to the PPR family. P subfamily.</text>
</comment>
<feature type="compositionally biased region" description="Acidic residues" evidence="7">
    <location>
        <begin position="115"/>
        <end position="128"/>
    </location>
</feature>
<comment type="caution">
    <text evidence="9">The sequence shown here is derived from an EMBL/GenBank/DDBJ whole genome shotgun (WGS) entry which is preliminary data.</text>
</comment>
<name>A0A445CM17_ARAHY</name>
<dbReference type="PROSITE" id="PS51375">
    <property type="entry name" value="PPR"/>
    <property type="match status" value="2"/>
</dbReference>
<evidence type="ECO:0000256" key="2">
    <source>
        <dbReference type="ARBA" id="ARBA00007626"/>
    </source>
</evidence>
<keyword evidence="10" id="KW-1185">Reference proteome</keyword>
<evidence type="ECO:0000256" key="1">
    <source>
        <dbReference type="ARBA" id="ARBA00004173"/>
    </source>
</evidence>
<evidence type="ECO:0000313" key="10">
    <source>
        <dbReference type="Proteomes" id="UP000289738"/>
    </source>
</evidence>
<dbReference type="NCBIfam" id="TIGR00756">
    <property type="entry name" value="PPR"/>
    <property type="match status" value="3"/>
</dbReference>
<dbReference type="InterPro" id="IPR033443">
    <property type="entry name" value="PROP1-like_PPR_dom"/>
</dbReference>
<evidence type="ECO:0000256" key="7">
    <source>
        <dbReference type="SAM" id="MobiDB-lite"/>
    </source>
</evidence>
<dbReference type="Gramene" id="arahy.Tifrunner.gnm2.ann2.Ah06g096200.1">
    <property type="protein sequence ID" value="arahy.Tifrunner.gnm2.ann2.Ah06g096200.1-CDS"/>
    <property type="gene ID" value="arahy.Tifrunner.gnm2.ann2.Ah06g096200"/>
</dbReference>
<feature type="repeat" description="PPR" evidence="6">
    <location>
        <begin position="443"/>
        <end position="477"/>
    </location>
</feature>
<evidence type="ECO:0000259" key="8">
    <source>
        <dbReference type="Pfam" id="PF17177"/>
    </source>
</evidence>
<evidence type="ECO:0000256" key="4">
    <source>
        <dbReference type="ARBA" id="ARBA00022946"/>
    </source>
</evidence>
<dbReference type="SMR" id="A0A445CM17"/>
<dbReference type="Pfam" id="PF01535">
    <property type="entry name" value="PPR"/>
    <property type="match status" value="2"/>
</dbReference>
<dbReference type="PANTHER" id="PTHR45717:SF58">
    <property type="entry name" value="DNA-BINDING PROTEIN"/>
    <property type="match status" value="1"/>
</dbReference>
<feature type="compositionally biased region" description="Basic and acidic residues" evidence="7">
    <location>
        <begin position="101"/>
        <end position="114"/>
    </location>
</feature>
<keyword evidence="3" id="KW-0677">Repeat</keyword>
<dbReference type="AlphaFoldDB" id="A0A445CM17"/>
<organism evidence="9 10">
    <name type="scientific">Arachis hypogaea</name>
    <name type="common">Peanut</name>
    <dbReference type="NCBI Taxonomy" id="3818"/>
    <lineage>
        <taxon>Eukaryota</taxon>
        <taxon>Viridiplantae</taxon>
        <taxon>Streptophyta</taxon>
        <taxon>Embryophyta</taxon>
        <taxon>Tracheophyta</taxon>
        <taxon>Spermatophyta</taxon>
        <taxon>Magnoliopsida</taxon>
        <taxon>eudicotyledons</taxon>
        <taxon>Gunneridae</taxon>
        <taxon>Pentapetalae</taxon>
        <taxon>rosids</taxon>
        <taxon>fabids</taxon>
        <taxon>Fabales</taxon>
        <taxon>Fabaceae</taxon>
        <taxon>Papilionoideae</taxon>
        <taxon>50 kb inversion clade</taxon>
        <taxon>dalbergioids sensu lato</taxon>
        <taxon>Dalbergieae</taxon>
        <taxon>Pterocarpus clade</taxon>
        <taxon>Arachis</taxon>
    </lineage>
</organism>
<reference evidence="9 10" key="1">
    <citation type="submission" date="2019-01" db="EMBL/GenBank/DDBJ databases">
        <title>Sequencing of cultivated peanut Arachis hypogaea provides insights into genome evolution and oil improvement.</title>
        <authorList>
            <person name="Chen X."/>
        </authorList>
    </citation>
    <scope>NUCLEOTIDE SEQUENCE [LARGE SCALE GENOMIC DNA]</scope>
    <source>
        <strain evidence="10">cv. Fuhuasheng</strain>
        <tissue evidence="9">Leaves</tissue>
    </source>
</reference>
<gene>
    <name evidence="9" type="ORF">Ahy_A06g026902</name>
</gene>
<accession>A0A445CM17</accession>
<dbReference type="InterPro" id="IPR002885">
    <property type="entry name" value="PPR_rpt"/>
</dbReference>
<protein>
    <recommendedName>
        <fullName evidence="8">PROP1-like PPR domain-containing protein</fullName>
    </recommendedName>
</protein>
<evidence type="ECO:0000313" key="9">
    <source>
        <dbReference type="EMBL" id="RYR51966.1"/>
    </source>
</evidence>
<evidence type="ECO:0000256" key="6">
    <source>
        <dbReference type="PROSITE-ProRule" id="PRU00708"/>
    </source>
</evidence>
<proteinExistence type="inferred from homology"/>
<dbReference type="Pfam" id="PF17177">
    <property type="entry name" value="PPR_long"/>
    <property type="match status" value="1"/>
</dbReference>
<keyword evidence="5" id="KW-0496">Mitochondrion</keyword>
<feature type="region of interest" description="Disordered" evidence="7">
    <location>
        <begin position="94"/>
        <end position="135"/>
    </location>
</feature>
<dbReference type="InterPro" id="IPR011990">
    <property type="entry name" value="TPR-like_helical_dom_sf"/>
</dbReference>
<dbReference type="Pfam" id="PF13812">
    <property type="entry name" value="PPR_3"/>
    <property type="match status" value="1"/>
</dbReference>
<dbReference type="Proteomes" id="UP000289738">
    <property type="component" value="Chromosome A06"/>
</dbReference>
<keyword evidence="4" id="KW-0809">Transit peptide</keyword>